<evidence type="ECO:0000259" key="14">
    <source>
        <dbReference type="PROSITE" id="PS50112"/>
    </source>
</evidence>
<feature type="domain" description="Methyl-accepting transducer" evidence="13">
    <location>
        <begin position="252"/>
        <end position="488"/>
    </location>
</feature>
<keyword evidence="5" id="KW-0997">Cell inner membrane</keyword>
<feature type="domain" description="PAS" evidence="14">
    <location>
        <begin position="25"/>
        <end position="76"/>
    </location>
</feature>
<dbReference type="FunFam" id="1.10.287.950:FF:000001">
    <property type="entry name" value="Methyl-accepting chemotaxis sensory transducer"/>
    <property type="match status" value="1"/>
</dbReference>
<dbReference type="InterPro" id="IPR004089">
    <property type="entry name" value="MCPsignal_dom"/>
</dbReference>
<evidence type="ECO:0000256" key="3">
    <source>
        <dbReference type="ARBA" id="ARBA00022481"/>
    </source>
</evidence>
<keyword evidence="8 12" id="KW-0472">Membrane</keyword>
<keyword evidence="3" id="KW-0488">Methylation</keyword>
<organism evidence="15 16">
    <name type="scientific">Stutzerimonas stutzeri KOS6</name>
    <dbReference type="NCBI Taxonomy" id="1218352"/>
    <lineage>
        <taxon>Bacteria</taxon>
        <taxon>Pseudomonadati</taxon>
        <taxon>Pseudomonadota</taxon>
        <taxon>Gammaproteobacteria</taxon>
        <taxon>Pseudomonadales</taxon>
        <taxon>Pseudomonadaceae</taxon>
        <taxon>Stutzerimonas</taxon>
    </lineage>
</organism>
<keyword evidence="4" id="KW-0145">Chemotaxis</keyword>
<dbReference type="SUPFAM" id="SSF55785">
    <property type="entry name" value="PYP-like sensor domain (PAS domain)"/>
    <property type="match status" value="1"/>
</dbReference>
<dbReference type="EMBL" id="AMCZ02000010">
    <property type="protein sequence ID" value="EWC41433.1"/>
    <property type="molecule type" value="Genomic_DNA"/>
</dbReference>
<dbReference type="InterPro" id="IPR003660">
    <property type="entry name" value="HAMP_dom"/>
</dbReference>
<feature type="transmembrane region" description="Helical" evidence="12">
    <location>
        <begin position="153"/>
        <end position="171"/>
    </location>
</feature>
<comment type="caution">
    <text evidence="15">The sequence shown here is derived from an EMBL/GenBank/DDBJ whole genome shotgun (WGS) entry which is preliminary data.</text>
</comment>
<keyword evidence="7 12" id="KW-1133">Transmembrane helix</keyword>
<dbReference type="Pfam" id="PF00015">
    <property type="entry name" value="MCPsignal"/>
    <property type="match status" value="1"/>
</dbReference>
<feature type="transmembrane region" description="Helical" evidence="12">
    <location>
        <begin position="177"/>
        <end position="201"/>
    </location>
</feature>
<dbReference type="Pfam" id="PF00672">
    <property type="entry name" value="HAMP"/>
    <property type="match status" value="1"/>
</dbReference>
<dbReference type="Gene3D" id="3.30.450.20">
    <property type="entry name" value="PAS domain"/>
    <property type="match status" value="1"/>
</dbReference>
<dbReference type="PROSITE" id="PS50112">
    <property type="entry name" value="PAS"/>
    <property type="match status" value="1"/>
</dbReference>
<evidence type="ECO:0000259" key="13">
    <source>
        <dbReference type="PROSITE" id="PS50111"/>
    </source>
</evidence>
<sequence length="528" mass="56069">MRVNLPVSGREVIVGDTSNILSTTDLNGTITYANPDFVAISGFSEQELLGEPHNMVRHPDMPEAAFADLWQTLKANRSWMGLVKNRCKNGDHYWVSAFVTPVSRDGKVVEYQSVRTRPQPEQIRMAETLYARMREGRAATALRPPLLGMSARVALLAGLGSAAGSALGALLGGAPLAAAATAVVLGGAAAAGLAALALAPLRQLARQARRVGHNPASQLVYTGRRDEIGEIAFAMKMLETEAGAMVGRIADCSRQLSSHARDLLGAVHGSTQSASRQQRETDLIATAIQQMAASVQEVALNAQRTAEVAARADSEAASGREIVGLTGNSITRLANDIQQAAEVIQQLDNHSQEISRVLEVIHGIAEQTNLLALNAAIEAARAGDQGRGFAVVADEVRQLASRTSMATADIQAMIGALQDGTRQAVDVMQRSRDQAQHSVSHAGQAEHSLCGINSRVNEISEMSNQIAAAVDQQSSVGEEISQTIVSIRGSSDEHVTTGLHSQRSASGVAHLADGMLELVQQFWSRRRA</sequence>
<dbReference type="SUPFAM" id="SSF58104">
    <property type="entry name" value="Methyl-accepting chemotaxis protein (MCP) signaling domain"/>
    <property type="match status" value="1"/>
</dbReference>
<dbReference type="NCBIfam" id="TIGR00229">
    <property type="entry name" value="sensory_box"/>
    <property type="match status" value="1"/>
</dbReference>
<dbReference type="RefSeq" id="WP_024161866.1">
    <property type="nucleotide sequence ID" value="NZ_KK020676.1"/>
</dbReference>
<dbReference type="AlphaFoldDB" id="A0A061JS48"/>
<dbReference type="eggNOG" id="COG0840">
    <property type="taxonomic scope" value="Bacteria"/>
</dbReference>
<evidence type="ECO:0000256" key="7">
    <source>
        <dbReference type="ARBA" id="ARBA00022989"/>
    </source>
</evidence>
<dbReference type="Proteomes" id="UP000026923">
    <property type="component" value="Unassembled WGS sequence"/>
</dbReference>
<evidence type="ECO:0000256" key="10">
    <source>
        <dbReference type="ARBA" id="ARBA00029447"/>
    </source>
</evidence>
<dbReference type="GO" id="GO:0004888">
    <property type="term" value="F:transmembrane signaling receptor activity"/>
    <property type="evidence" value="ECO:0007669"/>
    <property type="project" value="InterPro"/>
</dbReference>
<evidence type="ECO:0000256" key="6">
    <source>
        <dbReference type="ARBA" id="ARBA00022692"/>
    </source>
</evidence>
<comment type="similarity">
    <text evidence="10">Belongs to the methyl-accepting chemotaxis (MCP) protein family.</text>
</comment>
<dbReference type="GO" id="GO:0005886">
    <property type="term" value="C:plasma membrane"/>
    <property type="evidence" value="ECO:0007669"/>
    <property type="project" value="UniProtKB-SubCell"/>
</dbReference>
<evidence type="ECO:0000256" key="4">
    <source>
        <dbReference type="ARBA" id="ARBA00022500"/>
    </source>
</evidence>
<keyword evidence="9 11" id="KW-0807">Transducer</keyword>
<gene>
    <name evidence="15" type="ORF">B597_009685</name>
</gene>
<dbReference type="CDD" id="cd11386">
    <property type="entry name" value="MCP_signal"/>
    <property type="match status" value="1"/>
</dbReference>
<protein>
    <submittedName>
        <fullName evidence="15">Chemotaxis protein</fullName>
    </submittedName>
</protein>
<dbReference type="CDD" id="cd00130">
    <property type="entry name" value="PAS"/>
    <property type="match status" value="1"/>
</dbReference>
<reference evidence="15 16" key="1">
    <citation type="journal article" date="2013" name="Genome Announc.">
        <title>Draft Genome of the Nitrogen-Fixing Bacterium Pseudomonas stutzeri Strain KOS6 Isolated from Industrial Hydrocarbon Sludge.</title>
        <authorList>
            <person name="Grigoryeva T.V."/>
            <person name="Laikov A.V."/>
            <person name="Naumova R.P."/>
            <person name="Manolov A.I."/>
            <person name="Larin A.K."/>
            <person name="Karpova I.Y."/>
            <person name="Semashko T.A."/>
            <person name="Alexeev D.G."/>
            <person name="Kostryukova E.S."/>
            <person name="Muller R."/>
            <person name="Govorun V.M."/>
        </authorList>
    </citation>
    <scope>NUCLEOTIDE SEQUENCE [LARGE SCALE GENOMIC DNA]</scope>
    <source>
        <strain evidence="15 16">KOS6</strain>
    </source>
</reference>
<evidence type="ECO:0000313" key="15">
    <source>
        <dbReference type="EMBL" id="EWC41433.1"/>
    </source>
</evidence>
<accession>A0A061JS48</accession>
<evidence type="ECO:0000313" key="16">
    <source>
        <dbReference type="Proteomes" id="UP000026923"/>
    </source>
</evidence>
<dbReference type="HOGENOM" id="CLU_000445_107_26_6"/>
<dbReference type="Gene3D" id="1.10.287.950">
    <property type="entry name" value="Methyl-accepting chemotaxis protein"/>
    <property type="match status" value="1"/>
</dbReference>
<keyword evidence="6 12" id="KW-0812">Transmembrane</keyword>
<dbReference type="InterPro" id="IPR004090">
    <property type="entry name" value="Chemotax_Me-accpt_rcpt"/>
</dbReference>
<comment type="subcellular location">
    <subcellularLocation>
        <location evidence="1">Cell inner membrane</location>
        <topology evidence="1">Multi-pass membrane protein</topology>
    </subcellularLocation>
</comment>
<dbReference type="PANTHER" id="PTHR32089:SF74">
    <property type="entry name" value="METHYL-ACCEPTING CHEMOTAXIS PROTEIN AER"/>
    <property type="match status" value="1"/>
</dbReference>
<dbReference type="InterPro" id="IPR000014">
    <property type="entry name" value="PAS"/>
</dbReference>
<evidence type="ECO:0000256" key="9">
    <source>
        <dbReference type="ARBA" id="ARBA00023224"/>
    </source>
</evidence>
<dbReference type="CDD" id="cd06225">
    <property type="entry name" value="HAMP"/>
    <property type="match status" value="1"/>
</dbReference>
<dbReference type="SMART" id="SM00283">
    <property type="entry name" value="MA"/>
    <property type="match status" value="1"/>
</dbReference>
<dbReference type="Pfam" id="PF08447">
    <property type="entry name" value="PAS_3"/>
    <property type="match status" value="1"/>
</dbReference>
<evidence type="ECO:0000256" key="11">
    <source>
        <dbReference type="PROSITE-ProRule" id="PRU00284"/>
    </source>
</evidence>
<evidence type="ECO:0000256" key="2">
    <source>
        <dbReference type="ARBA" id="ARBA00022475"/>
    </source>
</evidence>
<dbReference type="SMART" id="SM00091">
    <property type="entry name" value="PAS"/>
    <property type="match status" value="1"/>
</dbReference>
<name>A0A061JS48_STUST</name>
<evidence type="ECO:0000256" key="12">
    <source>
        <dbReference type="SAM" id="Phobius"/>
    </source>
</evidence>
<proteinExistence type="inferred from homology"/>
<dbReference type="PANTHER" id="PTHR32089">
    <property type="entry name" value="METHYL-ACCEPTING CHEMOTAXIS PROTEIN MCPB"/>
    <property type="match status" value="1"/>
</dbReference>
<evidence type="ECO:0000256" key="8">
    <source>
        <dbReference type="ARBA" id="ARBA00023136"/>
    </source>
</evidence>
<dbReference type="FunFam" id="3.30.450.20:FF:000046">
    <property type="entry name" value="Aerotaxis sensor receptor"/>
    <property type="match status" value="1"/>
</dbReference>
<dbReference type="GO" id="GO:0007165">
    <property type="term" value="P:signal transduction"/>
    <property type="evidence" value="ECO:0007669"/>
    <property type="project" value="UniProtKB-KW"/>
</dbReference>
<dbReference type="PROSITE" id="PS50111">
    <property type="entry name" value="CHEMOTAXIS_TRANSDUC_2"/>
    <property type="match status" value="1"/>
</dbReference>
<dbReference type="InterPro" id="IPR013655">
    <property type="entry name" value="PAS_fold_3"/>
</dbReference>
<evidence type="ECO:0000256" key="5">
    <source>
        <dbReference type="ARBA" id="ARBA00022519"/>
    </source>
</evidence>
<keyword evidence="2" id="KW-1003">Cell membrane</keyword>
<dbReference type="PRINTS" id="PR00260">
    <property type="entry name" value="CHEMTRNSDUCR"/>
</dbReference>
<dbReference type="InterPro" id="IPR035965">
    <property type="entry name" value="PAS-like_dom_sf"/>
</dbReference>
<evidence type="ECO:0000256" key="1">
    <source>
        <dbReference type="ARBA" id="ARBA00004429"/>
    </source>
</evidence>
<dbReference type="GO" id="GO:0052131">
    <property type="term" value="P:positive aerotaxis"/>
    <property type="evidence" value="ECO:0007669"/>
    <property type="project" value="UniProtKB-ARBA"/>
</dbReference>
<dbReference type="OrthoDB" id="5675566at2"/>